<dbReference type="RefSeq" id="WP_208259989.1">
    <property type="nucleotide sequence ID" value="NZ_JAGEOJ010000015.1"/>
</dbReference>
<evidence type="ECO:0000313" key="9">
    <source>
        <dbReference type="Proteomes" id="UP000669179"/>
    </source>
</evidence>
<feature type="transmembrane region" description="Helical" evidence="7">
    <location>
        <begin position="266"/>
        <end position="288"/>
    </location>
</feature>
<dbReference type="PANTHER" id="PTHR30213">
    <property type="entry name" value="INNER MEMBRANE PROTEIN YHJD"/>
    <property type="match status" value="1"/>
</dbReference>
<evidence type="ECO:0000256" key="1">
    <source>
        <dbReference type="ARBA" id="ARBA00004651"/>
    </source>
</evidence>
<evidence type="ECO:0000256" key="2">
    <source>
        <dbReference type="ARBA" id="ARBA00022475"/>
    </source>
</evidence>
<name>A0A939T6L5_9ACTN</name>
<comment type="subcellular location">
    <subcellularLocation>
        <location evidence="1">Cell membrane</location>
        <topology evidence="1">Multi-pass membrane protein</topology>
    </subcellularLocation>
</comment>
<dbReference type="PANTHER" id="PTHR30213:SF1">
    <property type="entry name" value="INNER MEMBRANE PROTEIN YHJD"/>
    <property type="match status" value="1"/>
</dbReference>
<evidence type="ECO:0000256" key="6">
    <source>
        <dbReference type="SAM" id="MobiDB-lite"/>
    </source>
</evidence>
<reference evidence="8" key="1">
    <citation type="submission" date="2021-03" db="EMBL/GenBank/DDBJ databases">
        <authorList>
            <person name="Kanchanasin P."/>
            <person name="Saeng-In P."/>
            <person name="Phongsopitanun W."/>
            <person name="Yuki M."/>
            <person name="Kudo T."/>
            <person name="Ohkuma M."/>
            <person name="Tanasupawat S."/>
        </authorList>
    </citation>
    <scope>NUCLEOTIDE SEQUENCE</scope>
    <source>
        <strain evidence="8">GKU 128</strain>
    </source>
</reference>
<feature type="transmembrane region" description="Helical" evidence="7">
    <location>
        <begin position="114"/>
        <end position="134"/>
    </location>
</feature>
<feature type="transmembrane region" description="Helical" evidence="7">
    <location>
        <begin position="162"/>
        <end position="183"/>
    </location>
</feature>
<gene>
    <name evidence="8" type="ORF">J4573_33745</name>
</gene>
<keyword evidence="4 7" id="KW-1133">Transmembrane helix</keyword>
<evidence type="ECO:0000313" key="8">
    <source>
        <dbReference type="EMBL" id="MBO2452093.1"/>
    </source>
</evidence>
<organism evidence="8 9">
    <name type="scientific">Actinomadura barringtoniae</name>
    <dbReference type="NCBI Taxonomy" id="1427535"/>
    <lineage>
        <taxon>Bacteria</taxon>
        <taxon>Bacillati</taxon>
        <taxon>Actinomycetota</taxon>
        <taxon>Actinomycetes</taxon>
        <taxon>Streptosporangiales</taxon>
        <taxon>Thermomonosporaceae</taxon>
        <taxon>Actinomadura</taxon>
    </lineage>
</organism>
<comment type="caution">
    <text evidence="8">The sequence shown here is derived from an EMBL/GenBank/DDBJ whole genome shotgun (WGS) entry which is preliminary data.</text>
</comment>
<dbReference type="InterPro" id="IPR017039">
    <property type="entry name" value="Virul_fac_BrkB"/>
</dbReference>
<keyword evidence="9" id="KW-1185">Reference proteome</keyword>
<evidence type="ECO:0000256" key="7">
    <source>
        <dbReference type="SAM" id="Phobius"/>
    </source>
</evidence>
<proteinExistence type="predicted"/>
<feature type="transmembrane region" description="Helical" evidence="7">
    <location>
        <begin position="203"/>
        <end position="224"/>
    </location>
</feature>
<dbReference type="Pfam" id="PF03631">
    <property type="entry name" value="Virul_fac_BrkB"/>
    <property type="match status" value="1"/>
</dbReference>
<feature type="transmembrane region" description="Helical" evidence="7">
    <location>
        <begin position="51"/>
        <end position="78"/>
    </location>
</feature>
<feature type="compositionally biased region" description="Basic and acidic residues" evidence="6">
    <location>
        <begin position="378"/>
        <end position="395"/>
    </location>
</feature>
<sequence length="395" mass="44029">MRQVIARAQRRFGALQDTGMDLLRGFRARWPWFDHLVRAYRRYQDRRGDRLAAALTCYGFLSFFPLLALAYALLGYLVKFSGKARDYFVDAINQLLPGLADQLNVQQIVESKTAVGLVGLVGLMFTGLGWVNVLRESLRDIWGYEPTGGANFFLKKVLDAGLLAFLGVVLIVSVAVSTVTSQATHTVLTTLGLDEVAGAGTALRLLSLAVAISFDTLIFLVLFSRLSGTRAPWRKIIRGAVFGAIGFEILKQIATLLLSRTTSNPVYASFAVLVGLMVWINIVSRFLLFTAAWTATRRVIMRADEKAQEKEQEQQEQDAQAQAQEDADLRAEHQSDQQAEQQAERPAEQQAEQQAERPAEQQAEQQAERPAEQQAEQQAERPAERQEQETEEARG</sequence>
<keyword evidence="5 7" id="KW-0472">Membrane</keyword>
<evidence type="ECO:0000256" key="3">
    <source>
        <dbReference type="ARBA" id="ARBA00022692"/>
    </source>
</evidence>
<keyword evidence="3 7" id="KW-0812">Transmembrane</keyword>
<evidence type="ECO:0000256" key="4">
    <source>
        <dbReference type="ARBA" id="ARBA00022989"/>
    </source>
</evidence>
<dbReference type="EMBL" id="JAGEOJ010000015">
    <property type="protein sequence ID" value="MBO2452093.1"/>
    <property type="molecule type" value="Genomic_DNA"/>
</dbReference>
<evidence type="ECO:0000256" key="5">
    <source>
        <dbReference type="ARBA" id="ARBA00023136"/>
    </source>
</evidence>
<feature type="region of interest" description="Disordered" evidence="6">
    <location>
        <begin position="306"/>
        <end position="395"/>
    </location>
</feature>
<keyword evidence="2" id="KW-1003">Cell membrane</keyword>
<accession>A0A939T6L5</accession>
<dbReference type="Proteomes" id="UP000669179">
    <property type="component" value="Unassembled WGS sequence"/>
</dbReference>
<dbReference type="GO" id="GO:0005886">
    <property type="term" value="C:plasma membrane"/>
    <property type="evidence" value="ECO:0007669"/>
    <property type="project" value="UniProtKB-SubCell"/>
</dbReference>
<dbReference type="AlphaFoldDB" id="A0A939T6L5"/>
<feature type="transmembrane region" description="Helical" evidence="7">
    <location>
        <begin position="236"/>
        <end position="254"/>
    </location>
</feature>
<protein>
    <submittedName>
        <fullName evidence="8">YihY/virulence factor BrkB family protein</fullName>
    </submittedName>
</protein>